<dbReference type="RefSeq" id="WP_224477204.1">
    <property type="nucleotide sequence ID" value="NZ_JAIUJS010000002.1"/>
</dbReference>
<dbReference type="EMBL" id="JAIUJS010000002">
    <property type="protein sequence ID" value="MCA0152260.1"/>
    <property type="molecule type" value="Genomic_DNA"/>
</dbReference>
<comment type="caution">
    <text evidence="2">The sequence shown here is derived from an EMBL/GenBank/DDBJ whole genome shotgun (WGS) entry which is preliminary data.</text>
</comment>
<sequence length="112" mass="12969">MILSITILSILSAFILNKTRSISIRNNLNARSEKRLIISSVLIIIFLITNITLPYPKSLYWFIGLSVIFTVSVLSFDTLKPEYKRFKTLEFKDKIVNVLFYSLLFAVTNIYL</sequence>
<keyword evidence="1" id="KW-0812">Transmembrane</keyword>
<proteinExistence type="predicted"/>
<keyword evidence="1" id="KW-1133">Transmembrane helix</keyword>
<feature type="transmembrane region" description="Helical" evidence="1">
    <location>
        <begin position="36"/>
        <end position="53"/>
    </location>
</feature>
<gene>
    <name evidence="2" type="ORF">LBV24_03460</name>
</gene>
<organism evidence="2 3">
    <name type="scientific">Winogradskyella vincentii</name>
    <dbReference type="NCBI Taxonomy" id="2877122"/>
    <lineage>
        <taxon>Bacteria</taxon>
        <taxon>Pseudomonadati</taxon>
        <taxon>Bacteroidota</taxon>
        <taxon>Flavobacteriia</taxon>
        <taxon>Flavobacteriales</taxon>
        <taxon>Flavobacteriaceae</taxon>
        <taxon>Winogradskyella</taxon>
    </lineage>
</organism>
<name>A0ABS7XX83_9FLAO</name>
<evidence type="ECO:0000313" key="3">
    <source>
        <dbReference type="Proteomes" id="UP001198402"/>
    </source>
</evidence>
<keyword evidence="1" id="KW-0472">Membrane</keyword>
<evidence type="ECO:0000256" key="1">
    <source>
        <dbReference type="SAM" id="Phobius"/>
    </source>
</evidence>
<feature type="transmembrane region" description="Helical" evidence="1">
    <location>
        <begin position="59"/>
        <end position="79"/>
    </location>
</feature>
<evidence type="ECO:0008006" key="4">
    <source>
        <dbReference type="Google" id="ProtNLM"/>
    </source>
</evidence>
<dbReference type="Proteomes" id="UP001198402">
    <property type="component" value="Unassembled WGS sequence"/>
</dbReference>
<protein>
    <recommendedName>
        <fullName evidence="4">DUF4181 domain-containing protein</fullName>
    </recommendedName>
</protein>
<evidence type="ECO:0000313" key="2">
    <source>
        <dbReference type="EMBL" id="MCA0152260.1"/>
    </source>
</evidence>
<reference evidence="3" key="1">
    <citation type="submission" date="2023-07" db="EMBL/GenBank/DDBJ databases">
        <authorList>
            <person name="Yue Y."/>
        </authorList>
    </citation>
    <scope>NUCLEOTIDE SEQUENCE [LARGE SCALE GENOMIC DNA]</scope>
    <source>
        <strain evidence="3">2Y89</strain>
    </source>
</reference>
<accession>A0ABS7XX83</accession>
<keyword evidence="3" id="KW-1185">Reference proteome</keyword>